<dbReference type="Pfam" id="PF00669">
    <property type="entry name" value="Flagellin_N"/>
    <property type="match status" value="1"/>
</dbReference>
<proteinExistence type="predicted"/>
<evidence type="ECO:0000259" key="2">
    <source>
        <dbReference type="Pfam" id="PF00669"/>
    </source>
</evidence>
<evidence type="ECO:0000256" key="1">
    <source>
        <dbReference type="SAM" id="MobiDB-lite"/>
    </source>
</evidence>
<dbReference type="NCBIfam" id="TIGR02550">
    <property type="entry name" value="flagell_flgL"/>
    <property type="match status" value="1"/>
</dbReference>
<dbReference type="InterPro" id="IPR001492">
    <property type="entry name" value="Flagellin"/>
</dbReference>
<organism evidence="3 4">
    <name type="scientific">Blastococcus aurantiacus</name>
    <dbReference type="NCBI Taxonomy" id="1550231"/>
    <lineage>
        <taxon>Bacteria</taxon>
        <taxon>Bacillati</taxon>
        <taxon>Actinomycetota</taxon>
        <taxon>Actinomycetes</taxon>
        <taxon>Geodermatophilales</taxon>
        <taxon>Geodermatophilaceae</taxon>
        <taxon>Blastococcus</taxon>
    </lineage>
</organism>
<protein>
    <submittedName>
        <fullName evidence="3">Flagellar hook-associated protein 3 FlgL</fullName>
    </submittedName>
</protein>
<gene>
    <name evidence="3" type="ORF">SAMN05660662_1565</name>
</gene>
<dbReference type="PANTHER" id="PTHR42792">
    <property type="entry name" value="FLAGELLIN"/>
    <property type="match status" value="1"/>
</dbReference>
<dbReference type="GO" id="GO:0071973">
    <property type="term" value="P:bacterial-type flagellum-dependent cell motility"/>
    <property type="evidence" value="ECO:0007669"/>
    <property type="project" value="InterPro"/>
</dbReference>
<dbReference type="EMBL" id="FNBT01000002">
    <property type="protein sequence ID" value="SDF25418.1"/>
    <property type="molecule type" value="Genomic_DNA"/>
</dbReference>
<dbReference type="OrthoDB" id="9758307at2"/>
<dbReference type="GO" id="GO:0005198">
    <property type="term" value="F:structural molecule activity"/>
    <property type="evidence" value="ECO:0007669"/>
    <property type="project" value="InterPro"/>
</dbReference>
<dbReference type="AlphaFoldDB" id="A0A1G7JKE5"/>
<dbReference type="SUPFAM" id="SSF64518">
    <property type="entry name" value="Phase 1 flagellin"/>
    <property type="match status" value="1"/>
</dbReference>
<evidence type="ECO:0000313" key="4">
    <source>
        <dbReference type="Proteomes" id="UP000199406"/>
    </source>
</evidence>
<dbReference type="InterPro" id="IPR001029">
    <property type="entry name" value="Flagellin_N"/>
</dbReference>
<dbReference type="Gene3D" id="1.20.1330.10">
    <property type="entry name" value="f41 fragment of flagellin, N-terminal domain"/>
    <property type="match status" value="1"/>
</dbReference>
<dbReference type="RefSeq" id="WP_091764622.1">
    <property type="nucleotide sequence ID" value="NZ_FNBT01000002.1"/>
</dbReference>
<dbReference type="Proteomes" id="UP000199406">
    <property type="component" value="Unassembled WGS sequence"/>
</dbReference>
<feature type="domain" description="Flagellin N-terminal" evidence="2">
    <location>
        <begin position="6"/>
        <end position="137"/>
    </location>
</feature>
<dbReference type="InterPro" id="IPR013384">
    <property type="entry name" value="Flagell_FlgL"/>
</dbReference>
<keyword evidence="3" id="KW-0969">Cilium</keyword>
<keyword evidence="3" id="KW-0282">Flagellum</keyword>
<evidence type="ECO:0000313" key="3">
    <source>
        <dbReference type="EMBL" id="SDF25418.1"/>
    </source>
</evidence>
<dbReference type="STRING" id="1550231.SAMN05660662_1565"/>
<reference evidence="4" key="1">
    <citation type="submission" date="2016-10" db="EMBL/GenBank/DDBJ databases">
        <authorList>
            <person name="Varghese N."/>
            <person name="Submissions S."/>
        </authorList>
    </citation>
    <scope>NUCLEOTIDE SEQUENCE [LARGE SCALE GENOMIC DNA]</scope>
    <source>
        <strain evidence="4">DSM 44268</strain>
    </source>
</reference>
<feature type="region of interest" description="Disordered" evidence="1">
    <location>
        <begin position="31"/>
        <end position="52"/>
    </location>
</feature>
<dbReference type="GO" id="GO:0009424">
    <property type="term" value="C:bacterial-type flagellum hook"/>
    <property type="evidence" value="ECO:0007669"/>
    <property type="project" value="InterPro"/>
</dbReference>
<dbReference type="PANTHER" id="PTHR42792:SF1">
    <property type="entry name" value="FLAGELLAR HOOK-ASSOCIATED PROTEIN 3"/>
    <property type="match status" value="1"/>
</dbReference>
<accession>A0A1G7JKE5</accession>
<name>A0A1G7JKE5_9ACTN</name>
<sequence>MRITQRAVTLTSLQGLNRNLDALGKLQQQLTSGKAISRPSDSPTGTNTAMQTRTEQASVAQQARNVTDAKSWLEQGSSTLMEMMDVVKRVRNLTLQGNNAASSPASQQALAIEVASLRDGLLNMANTKVMGRPLFGGVTAGDAAYGPAGNYVGDDRAEVLRRVSDSELLRVDLTGPEAFGTGANDLFAVVGRIATDLTTNVPGLDADLGALDAVFEKMTGALADIGARGARLDQAEQVNADRQITLRKQLGAAEDIDLPKTIMDVQMRQMGYEAALAATAKSISPTLLDYLR</sequence>
<keyword evidence="4" id="KW-1185">Reference proteome</keyword>
<keyword evidence="3" id="KW-0966">Cell projection</keyword>